<reference evidence="2 3" key="1">
    <citation type="journal article" date="2012" name="Genome Biol.">
        <title>Genome and low-iron response of an oceanic diatom adapted to chronic iron limitation.</title>
        <authorList>
            <person name="Lommer M."/>
            <person name="Specht M."/>
            <person name="Roy A.S."/>
            <person name="Kraemer L."/>
            <person name="Andreson R."/>
            <person name="Gutowska M.A."/>
            <person name="Wolf J."/>
            <person name="Bergner S.V."/>
            <person name="Schilhabel M.B."/>
            <person name="Klostermeier U.C."/>
            <person name="Beiko R.G."/>
            <person name="Rosenstiel P."/>
            <person name="Hippler M."/>
            <person name="Laroche J."/>
        </authorList>
    </citation>
    <scope>NUCLEOTIDE SEQUENCE [LARGE SCALE GENOMIC DNA]</scope>
    <source>
        <strain evidence="2 3">CCMP1005</strain>
    </source>
</reference>
<dbReference type="Proteomes" id="UP000266841">
    <property type="component" value="Unassembled WGS sequence"/>
</dbReference>
<dbReference type="EMBL" id="AGNL01013843">
    <property type="protein sequence ID" value="EJK66979.1"/>
    <property type="molecule type" value="Genomic_DNA"/>
</dbReference>
<gene>
    <name evidence="2" type="ORF">THAOC_12043</name>
</gene>
<accession>K0SPQ5</accession>
<feature type="compositionally biased region" description="Basic residues" evidence="1">
    <location>
        <begin position="1"/>
        <end position="10"/>
    </location>
</feature>
<comment type="caution">
    <text evidence="2">The sequence shown here is derived from an EMBL/GenBank/DDBJ whole genome shotgun (WGS) entry which is preliminary data.</text>
</comment>
<evidence type="ECO:0000256" key="1">
    <source>
        <dbReference type="SAM" id="MobiDB-lite"/>
    </source>
</evidence>
<organism evidence="2 3">
    <name type="scientific">Thalassiosira oceanica</name>
    <name type="common">Marine diatom</name>
    <dbReference type="NCBI Taxonomy" id="159749"/>
    <lineage>
        <taxon>Eukaryota</taxon>
        <taxon>Sar</taxon>
        <taxon>Stramenopiles</taxon>
        <taxon>Ochrophyta</taxon>
        <taxon>Bacillariophyta</taxon>
        <taxon>Coscinodiscophyceae</taxon>
        <taxon>Thalassiosirophycidae</taxon>
        <taxon>Thalassiosirales</taxon>
        <taxon>Thalassiosiraceae</taxon>
        <taxon>Thalassiosira</taxon>
    </lineage>
</organism>
<feature type="non-terminal residue" evidence="2">
    <location>
        <position position="1"/>
    </location>
</feature>
<sequence>GNVRRQKMRERRAAADLSLSQPKSESMPPSSLGPDGGGYRLASKMWKRSAADRWAVVAAGGVGIGKTVIFSSREWLFPCSVECRECRAWTASREA</sequence>
<protein>
    <submittedName>
        <fullName evidence="2">Uncharacterized protein</fullName>
    </submittedName>
</protein>
<feature type="region of interest" description="Disordered" evidence="1">
    <location>
        <begin position="1"/>
        <end position="38"/>
    </location>
</feature>
<evidence type="ECO:0000313" key="2">
    <source>
        <dbReference type="EMBL" id="EJK66979.1"/>
    </source>
</evidence>
<feature type="compositionally biased region" description="Polar residues" evidence="1">
    <location>
        <begin position="18"/>
        <end position="29"/>
    </location>
</feature>
<keyword evidence="3" id="KW-1185">Reference proteome</keyword>
<dbReference type="AlphaFoldDB" id="K0SPQ5"/>
<proteinExistence type="predicted"/>
<name>K0SPQ5_THAOC</name>
<evidence type="ECO:0000313" key="3">
    <source>
        <dbReference type="Proteomes" id="UP000266841"/>
    </source>
</evidence>